<reference evidence="2 3" key="3">
    <citation type="journal article" date="2013" name="Rice">
        <title>Improvement of the Oryza sativa Nipponbare reference genome using next generation sequence and optical map data.</title>
        <authorList>
            <person name="Kawahara Y."/>
            <person name="de la Bastide M."/>
            <person name="Hamilton J.P."/>
            <person name="Kanamori H."/>
            <person name="McCombie W.R."/>
            <person name="Ouyang S."/>
            <person name="Schwartz D.C."/>
            <person name="Tanaka T."/>
            <person name="Wu J."/>
            <person name="Zhou S."/>
            <person name="Childs K.L."/>
            <person name="Davidson R.M."/>
            <person name="Lin H."/>
            <person name="Quesada-Ocampo L."/>
            <person name="Vaillancourt B."/>
            <person name="Sakai H."/>
            <person name="Lee S.S."/>
            <person name="Kim J."/>
            <person name="Numa H."/>
            <person name="Itoh T."/>
            <person name="Buell C.R."/>
            <person name="Matsumoto T."/>
        </authorList>
    </citation>
    <scope>NUCLEOTIDE SEQUENCE [LARGE SCALE GENOMIC DNA]</scope>
    <source>
        <strain evidence="3">cv. Nipponbare</strain>
    </source>
</reference>
<name>A0A0P0WXJ4_ORYSJ</name>
<gene>
    <name evidence="2" type="ordered locus">Os06g0539900</name>
    <name evidence="2" type="ORF">OSNPB_060539900</name>
</gene>
<dbReference type="AlphaFoldDB" id="A0A0P0WXJ4"/>
<dbReference type="InParanoid" id="A0A0P0WXJ4"/>
<sequence length="112" mass="13053">MRRCGYEVRRRHREEGEGVGSIRCEVEARRRLERAAAIAGLERRPTGVEEATRRRGEEATRRRGEEATQRRGEEINPREEMSDRVMGEEIDAVGYGIRMVEITCVYQMRLLC</sequence>
<keyword evidence="3" id="KW-1185">Reference proteome</keyword>
<accession>A0A0P0WXJ4</accession>
<reference evidence="3" key="1">
    <citation type="journal article" date="2005" name="Nature">
        <title>The map-based sequence of the rice genome.</title>
        <authorList>
            <consortium name="International rice genome sequencing project (IRGSP)"/>
            <person name="Matsumoto T."/>
            <person name="Wu J."/>
            <person name="Kanamori H."/>
            <person name="Katayose Y."/>
            <person name="Fujisawa M."/>
            <person name="Namiki N."/>
            <person name="Mizuno H."/>
            <person name="Yamamoto K."/>
            <person name="Antonio B.A."/>
            <person name="Baba T."/>
            <person name="Sakata K."/>
            <person name="Nagamura Y."/>
            <person name="Aoki H."/>
            <person name="Arikawa K."/>
            <person name="Arita K."/>
            <person name="Bito T."/>
            <person name="Chiden Y."/>
            <person name="Fujitsuka N."/>
            <person name="Fukunaka R."/>
            <person name="Hamada M."/>
            <person name="Harada C."/>
            <person name="Hayashi A."/>
            <person name="Hijishita S."/>
            <person name="Honda M."/>
            <person name="Hosokawa S."/>
            <person name="Ichikawa Y."/>
            <person name="Idonuma A."/>
            <person name="Iijima M."/>
            <person name="Ikeda M."/>
            <person name="Ikeno M."/>
            <person name="Ito K."/>
            <person name="Ito S."/>
            <person name="Ito T."/>
            <person name="Ito Y."/>
            <person name="Ito Y."/>
            <person name="Iwabuchi A."/>
            <person name="Kamiya K."/>
            <person name="Karasawa W."/>
            <person name="Kurita K."/>
            <person name="Katagiri S."/>
            <person name="Kikuta A."/>
            <person name="Kobayashi H."/>
            <person name="Kobayashi N."/>
            <person name="Machita K."/>
            <person name="Maehara T."/>
            <person name="Masukawa M."/>
            <person name="Mizubayashi T."/>
            <person name="Mukai Y."/>
            <person name="Nagasaki H."/>
            <person name="Nagata Y."/>
            <person name="Naito S."/>
            <person name="Nakashima M."/>
            <person name="Nakama Y."/>
            <person name="Nakamichi Y."/>
            <person name="Nakamura M."/>
            <person name="Meguro A."/>
            <person name="Negishi M."/>
            <person name="Ohta I."/>
            <person name="Ohta T."/>
            <person name="Okamoto M."/>
            <person name="Ono N."/>
            <person name="Saji S."/>
            <person name="Sakaguchi M."/>
            <person name="Sakai K."/>
            <person name="Shibata M."/>
            <person name="Shimokawa T."/>
            <person name="Song J."/>
            <person name="Takazaki Y."/>
            <person name="Terasawa K."/>
            <person name="Tsugane M."/>
            <person name="Tsuji K."/>
            <person name="Ueda S."/>
            <person name="Waki K."/>
            <person name="Yamagata H."/>
            <person name="Yamamoto M."/>
            <person name="Yamamoto S."/>
            <person name="Yamane H."/>
            <person name="Yoshiki S."/>
            <person name="Yoshihara R."/>
            <person name="Yukawa K."/>
            <person name="Zhong H."/>
            <person name="Yano M."/>
            <person name="Yuan Q."/>
            <person name="Ouyang S."/>
            <person name="Liu J."/>
            <person name="Jones K.M."/>
            <person name="Gansberger K."/>
            <person name="Moffat K."/>
            <person name="Hill J."/>
            <person name="Bera J."/>
            <person name="Fadrosh D."/>
            <person name="Jin S."/>
            <person name="Johri S."/>
            <person name="Kim M."/>
            <person name="Overton L."/>
            <person name="Reardon M."/>
            <person name="Tsitrin T."/>
            <person name="Vuong H."/>
            <person name="Weaver B."/>
            <person name="Ciecko A."/>
            <person name="Tallon L."/>
            <person name="Jackson J."/>
            <person name="Pai G."/>
            <person name="Aken S.V."/>
            <person name="Utterback T."/>
            <person name="Reidmuller S."/>
            <person name="Feldblyum T."/>
            <person name="Hsiao J."/>
            <person name="Zismann V."/>
            <person name="Iobst S."/>
            <person name="de Vazeille A.R."/>
            <person name="Buell C.R."/>
            <person name="Ying K."/>
            <person name="Li Y."/>
            <person name="Lu T."/>
            <person name="Huang Y."/>
            <person name="Zhao Q."/>
            <person name="Feng Q."/>
            <person name="Zhang L."/>
            <person name="Zhu J."/>
            <person name="Weng Q."/>
            <person name="Mu J."/>
            <person name="Lu Y."/>
            <person name="Fan D."/>
            <person name="Liu Y."/>
            <person name="Guan J."/>
            <person name="Zhang Y."/>
            <person name="Yu S."/>
            <person name="Liu X."/>
            <person name="Zhang Y."/>
            <person name="Hong G."/>
            <person name="Han B."/>
            <person name="Choisne N."/>
            <person name="Demange N."/>
            <person name="Orjeda G."/>
            <person name="Samain S."/>
            <person name="Cattolico L."/>
            <person name="Pelletier E."/>
            <person name="Couloux A."/>
            <person name="Segurens B."/>
            <person name="Wincker P."/>
            <person name="D'Hont A."/>
            <person name="Scarpelli C."/>
            <person name="Weissenbach J."/>
            <person name="Salanoubat M."/>
            <person name="Quetier F."/>
            <person name="Yu Y."/>
            <person name="Kim H.R."/>
            <person name="Rambo T."/>
            <person name="Currie J."/>
            <person name="Collura K."/>
            <person name="Luo M."/>
            <person name="Yang T."/>
            <person name="Ammiraju J.S.S."/>
            <person name="Engler F."/>
            <person name="Soderlund C."/>
            <person name="Wing R.A."/>
            <person name="Palmer L.E."/>
            <person name="de la Bastide M."/>
            <person name="Spiegel L."/>
            <person name="Nascimento L."/>
            <person name="Zutavern T."/>
            <person name="O'Shaughnessy A."/>
            <person name="Dike S."/>
            <person name="Dedhia N."/>
            <person name="Preston R."/>
            <person name="Balija V."/>
            <person name="McCombie W.R."/>
            <person name="Chow T."/>
            <person name="Chen H."/>
            <person name="Chung M."/>
            <person name="Chen C."/>
            <person name="Shaw J."/>
            <person name="Wu H."/>
            <person name="Hsiao K."/>
            <person name="Chao Y."/>
            <person name="Chu M."/>
            <person name="Cheng C."/>
            <person name="Hour A."/>
            <person name="Lee P."/>
            <person name="Lin S."/>
            <person name="Lin Y."/>
            <person name="Liou J."/>
            <person name="Liu S."/>
            <person name="Hsing Y."/>
            <person name="Raghuvanshi S."/>
            <person name="Mohanty A."/>
            <person name="Bharti A.K."/>
            <person name="Gaur A."/>
            <person name="Gupta V."/>
            <person name="Kumar D."/>
            <person name="Ravi V."/>
            <person name="Vij S."/>
            <person name="Kapur A."/>
            <person name="Khurana P."/>
            <person name="Khurana P."/>
            <person name="Khurana J.P."/>
            <person name="Tyagi A.K."/>
            <person name="Gaikwad K."/>
            <person name="Singh A."/>
            <person name="Dalal V."/>
            <person name="Srivastava S."/>
            <person name="Dixit A."/>
            <person name="Pal A.K."/>
            <person name="Ghazi I.A."/>
            <person name="Yadav M."/>
            <person name="Pandit A."/>
            <person name="Bhargava A."/>
            <person name="Sureshbabu K."/>
            <person name="Batra K."/>
            <person name="Sharma T.R."/>
            <person name="Mohapatra T."/>
            <person name="Singh N.K."/>
            <person name="Messing J."/>
            <person name="Nelson A.B."/>
            <person name="Fuks G."/>
            <person name="Kavchok S."/>
            <person name="Keizer G."/>
            <person name="Linton E."/>
            <person name="Llaca V."/>
            <person name="Song R."/>
            <person name="Tanyolac B."/>
            <person name="Young S."/>
            <person name="Ho-Il K."/>
            <person name="Hahn J.H."/>
            <person name="Sangsakoo G."/>
            <person name="Vanavichit A."/>
            <person name="de Mattos Luiz.A.T."/>
            <person name="Zimmer P.D."/>
            <person name="Malone G."/>
            <person name="Dellagostin O."/>
            <person name="de Oliveira A.C."/>
            <person name="Bevan M."/>
            <person name="Bancroft I."/>
            <person name="Minx P."/>
            <person name="Cordum H."/>
            <person name="Wilson R."/>
            <person name="Cheng Z."/>
            <person name="Jin W."/>
            <person name="Jiang J."/>
            <person name="Leong S.A."/>
            <person name="Iwama H."/>
            <person name="Gojobori T."/>
            <person name="Itoh T."/>
            <person name="Niimura Y."/>
            <person name="Fujii Y."/>
            <person name="Habara T."/>
            <person name="Sakai H."/>
            <person name="Sato Y."/>
            <person name="Wilson G."/>
            <person name="Kumar K."/>
            <person name="McCouch S."/>
            <person name="Juretic N."/>
            <person name="Hoen D."/>
            <person name="Wright S."/>
            <person name="Bruskiewich R."/>
            <person name="Bureau T."/>
            <person name="Miyao A."/>
            <person name="Hirochika H."/>
            <person name="Nishikawa T."/>
            <person name="Kadowaki K."/>
            <person name="Sugiura M."/>
            <person name="Burr B."/>
            <person name="Sasaki T."/>
        </authorList>
    </citation>
    <scope>NUCLEOTIDE SEQUENCE [LARGE SCALE GENOMIC DNA]</scope>
    <source>
        <strain evidence="3">cv. Nipponbare</strain>
    </source>
</reference>
<reference evidence="2 3" key="2">
    <citation type="journal article" date="2013" name="Plant Cell Physiol.">
        <title>Rice Annotation Project Database (RAP-DB): an integrative and interactive database for rice genomics.</title>
        <authorList>
            <person name="Sakai H."/>
            <person name="Lee S.S."/>
            <person name="Tanaka T."/>
            <person name="Numa H."/>
            <person name="Kim J."/>
            <person name="Kawahara Y."/>
            <person name="Wakimoto H."/>
            <person name="Yang C.C."/>
            <person name="Iwamoto M."/>
            <person name="Abe T."/>
            <person name="Yamada Y."/>
            <person name="Muto A."/>
            <person name="Inokuchi H."/>
            <person name="Ikemura T."/>
            <person name="Matsumoto T."/>
            <person name="Sasaki T."/>
            <person name="Itoh T."/>
        </authorList>
    </citation>
    <scope>NUCLEOTIDE SEQUENCE [LARGE SCALE GENOMIC DNA]</scope>
    <source>
        <strain evidence="3">cv. Nipponbare</strain>
    </source>
</reference>
<protein>
    <submittedName>
        <fullName evidence="2">Os06g0539900 protein</fullName>
    </submittedName>
</protein>
<evidence type="ECO:0000256" key="1">
    <source>
        <dbReference type="SAM" id="MobiDB-lite"/>
    </source>
</evidence>
<dbReference type="Proteomes" id="UP000059680">
    <property type="component" value="Chromosome 6"/>
</dbReference>
<evidence type="ECO:0000313" key="3">
    <source>
        <dbReference type="Proteomes" id="UP000059680"/>
    </source>
</evidence>
<feature type="region of interest" description="Disordered" evidence="1">
    <location>
        <begin position="43"/>
        <end position="83"/>
    </location>
</feature>
<dbReference type="EMBL" id="AP014962">
    <property type="protein sequence ID" value="BAS98124.1"/>
    <property type="molecule type" value="Genomic_DNA"/>
</dbReference>
<evidence type="ECO:0000313" key="2">
    <source>
        <dbReference type="EMBL" id="BAS98124.1"/>
    </source>
</evidence>
<proteinExistence type="predicted"/>
<organism evidence="2 3">
    <name type="scientific">Oryza sativa subsp. japonica</name>
    <name type="common">Rice</name>
    <dbReference type="NCBI Taxonomy" id="39947"/>
    <lineage>
        <taxon>Eukaryota</taxon>
        <taxon>Viridiplantae</taxon>
        <taxon>Streptophyta</taxon>
        <taxon>Embryophyta</taxon>
        <taxon>Tracheophyta</taxon>
        <taxon>Spermatophyta</taxon>
        <taxon>Magnoliopsida</taxon>
        <taxon>Liliopsida</taxon>
        <taxon>Poales</taxon>
        <taxon>Poaceae</taxon>
        <taxon>BOP clade</taxon>
        <taxon>Oryzoideae</taxon>
        <taxon>Oryzeae</taxon>
        <taxon>Oryzinae</taxon>
        <taxon>Oryza</taxon>
        <taxon>Oryza sativa</taxon>
    </lineage>
</organism>
<dbReference type="PaxDb" id="39947-A0A0P0WXJ4"/>